<dbReference type="Gene3D" id="3.20.100.30">
    <property type="entry name" value="VTC, catalytic tunnel domain"/>
    <property type="match status" value="1"/>
</dbReference>
<feature type="domain" description="VTC" evidence="1">
    <location>
        <begin position="8"/>
        <end position="227"/>
    </location>
</feature>
<dbReference type="CDD" id="cd07750">
    <property type="entry name" value="PolyPPase_VTC_like"/>
    <property type="match status" value="1"/>
</dbReference>
<dbReference type="EMBL" id="NGJT01000018">
    <property type="protein sequence ID" value="RST92138.1"/>
    <property type="molecule type" value="Genomic_DNA"/>
</dbReference>
<dbReference type="Pfam" id="PF09359">
    <property type="entry name" value="VTC"/>
    <property type="match status" value="1"/>
</dbReference>
<evidence type="ECO:0000313" key="3">
    <source>
        <dbReference type="Proteomes" id="UP000288490"/>
    </source>
</evidence>
<organism evidence="2 3">
    <name type="scientific">Vagococcus bubulae</name>
    <dbReference type="NCBI Taxonomy" id="1977868"/>
    <lineage>
        <taxon>Bacteria</taxon>
        <taxon>Bacillati</taxon>
        <taxon>Bacillota</taxon>
        <taxon>Bacilli</taxon>
        <taxon>Lactobacillales</taxon>
        <taxon>Enterococcaceae</taxon>
        <taxon>Vagococcus</taxon>
    </lineage>
</organism>
<evidence type="ECO:0000259" key="1">
    <source>
        <dbReference type="Pfam" id="PF09359"/>
    </source>
</evidence>
<dbReference type="OrthoDB" id="185578at2"/>
<reference evidence="2 3" key="1">
    <citation type="submission" date="2017-05" db="EMBL/GenBank/DDBJ databases">
        <title>Vagococcus spp. assemblies.</title>
        <authorList>
            <person name="Gulvik C.A."/>
        </authorList>
    </citation>
    <scope>NUCLEOTIDE SEQUENCE [LARGE SCALE GENOMIC DNA]</scope>
    <source>
        <strain evidence="2 3">SS1994</strain>
    </source>
</reference>
<gene>
    <name evidence="2" type="ORF">CBF36_09250</name>
</gene>
<dbReference type="InterPro" id="IPR033469">
    <property type="entry name" value="CYTH-like_dom_sf"/>
</dbReference>
<sequence length="242" mass="29368">MKAKKEFKRKEHKYMIDKNLYDQFITDLKKHMSIDKYGLHTIMSLYYDTDDFLLIRRSMEKPTYKEKLRVRSYQTPSKDTIVFLELKKKIQGTVYKRRIELPYKDYLRFETTKTLSQNTEQIQTYREIDWVYKRYKTLKPRVLIAYDRLSFFTPEDSDFRVTFDHNIRFRTHDLSLNNGSYGKLVAPEAGVLMEVKVLGAYPLWFVDLLNKYHLRKTSFSKYSQTYTRYIHKHNIEVMTHVS</sequence>
<dbReference type="InterPro" id="IPR042267">
    <property type="entry name" value="VTC_sf"/>
</dbReference>
<accession>A0A429ZEL0</accession>
<dbReference type="AlphaFoldDB" id="A0A429ZEL0"/>
<comment type="caution">
    <text evidence="2">The sequence shown here is derived from an EMBL/GenBank/DDBJ whole genome shotgun (WGS) entry which is preliminary data.</text>
</comment>
<keyword evidence="3" id="KW-1185">Reference proteome</keyword>
<protein>
    <submittedName>
        <fullName evidence="2">Molecular chaperone</fullName>
    </submittedName>
</protein>
<dbReference type="SUPFAM" id="SSF55154">
    <property type="entry name" value="CYTH-like phosphatases"/>
    <property type="match status" value="1"/>
</dbReference>
<name>A0A429ZEL0_9ENTE</name>
<evidence type="ECO:0000313" key="2">
    <source>
        <dbReference type="EMBL" id="RST92138.1"/>
    </source>
</evidence>
<proteinExistence type="predicted"/>
<dbReference type="RefSeq" id="WP_125958175.1">
    <property type="nucleotide sequence ID" value="NZ_JAQEJV010000017.1"/>
</dbReference>
<dbReference type="InterPro" id="IPR018966">
    <property type="entry name" value="VTC_domain"/>
</dbReference>
<dbReference type="GO" id="GO:0006799">
    <property type="term" value="P:polyphosphate biosynthetic process"/>
    <property type="evidence" value="ECO:0007669"/>
    <property type="project" value="UniProtKB-ARBA"/>
</dbReference>
<dbReference type="Proteomes" id="UP000288490">
    <property type="component" value="Unassembled WGS sequence"/>
</dbReference>